<gene>
    <name evidence="3" type="ORF">Poly41_09080</name>
</gene>
<dbReference type="Proteomes" id="UP000319143">
    <property type="component" value="Unassembled WGS sequence"/>
</dbReference>
<dbReference type="AlphaFoldDB" id="A0A5C6E170"/>
<evidence type="ECO:0000256" key="2">
    <source>
        <dbReference type="HAMAP-Rule" id="MF_00674"/>
    </source>
</evidence>
<evidence type="ECO:0000313" key="4">
    <source>
        <dbReference type="Proteomes" id="UP000319143"/>
    </source>
</evidence>
<proteinExistence type="inferred from homology"/>
<dbReference type="EMBL" id="SJPV01000001">
    <property type="protein sequence ID" value="TWU42610.1"/>
    <property type="molecule type" value="Genomic_DNA"/>
</dbReference>
<dbReference type="PANTHER" id="PTHR37478">
    <property type="match status" value="1"/>
</dbReference>
<protein>
    <recommendedName>
        <fullName evidence="2">UPF0251 protein Poly41_09080</fullName>
    </recommendedName>
</protein>
<sequence length="126" mass="14196">MSVDCTYFKPAGVPTRSLEEVVLAIDELEAMRLVDVNGLYHDKAAEQMGVSRRTFGRILDTARKKVARVLVEGMALRIEGGHIEIVKQRTFACSECRHIWNLPFGTGRPKSCPACDSKRFRREVTT</sequence>
<keyword evidence="4" id="KW-1185">Reference proteome</keyword>
<dbReference type="HAMAP" id="MF_00674">
    <property type="entry name" value="UPF0251"/>
    <property type="match status" value="1"/>
</dbReference>
<comment type="similarity">
    <text evidence="1 2">Belongs to the UPF0251 family.</text>
</comment>
<organism evidence="3 4">
    <name type="scientific">Novipirellula artificiosorum</name>
    <dbReference type="NCBI Taxonomy" id="2528016"/>
    <lineage>
        <taxon>Bacteria</taxon>
        <taxon>Pseudomonadati</taxon>
        <taxon>Planctomycetota</taxon>
        <taxon>Planctomycetia</taxon>
        <taxon>Pirellulales</taxon>
        <taxon>Pirellulaceae</taxon>
        <taxon>Novipirellula</taxon>
    </lineage>
</organism>
<dbReference type="PANTHER" id="PTHR37478:SF2">
    <property type="entry name" value="UPF0251 PROTEIN TK0562"/>
    <property type="match status" value="1"/>
</dbReference>
<evidence type="ECO:0000256" key="1">
    <source>
        <dbReference type="ARBA" id="ARBA00009350"/>
    </source>
</evidence>
<dbReference type="Gene3D" id="1.10.10.10">
    <property type="entry name" value="Winged helix-like DNA-binding domain superfamily/Winged helix DNA-binding domain"/>
    <property type="match status" value="1"/>
</dbReference>
<name>A0A5C6E170_9BACT</name>
<accession>A0A5C6E170</accession>
<dbReference type="Pfam" id="PF02001">
    <property type="entry name" value="DUF134"/>
    <property type="match status" value="1"/>
</dbReference>
<dbReference type="InterPro" id="IPR002852">
    <property type="entry name" value="UPF0251"/>
</dbReference>
<reference evidence="3 4" key="1">
    <citation type="submission" date="2019-02" db="EMBL/GenBank/DDBJ databases">
        <title>Deep-cultivation of Planctomycetes and their phenomic and genomic characterization uncovers novel biology.</title>
        <authorList>
            <person name="Wiegand S."/>
            <person name="Jogler M."/>
            <person name="Boedeker C."/>
            <person name="Pinto D."/>
            <person name="Vollmers J."/>
            <person name="Rivas-Marin E."/>
            <person name="Kohn T."/>
            <person name="Peeters S.H."/>
            <person name="Heuer A."/>
            <person name="Rast P."/>
            <person name="Oberbeckmann S."/>
            <person name="Bunk B."/>
            <person name="Jeske O."/>
            <person name="Meyerdierks A."/>
            <person name="Storesund J.E."/>
            <person name="Kallscheuer N."/>
            <person name="Luecker S."/>
            <person name="Lage O.M."/>
            <person name="Pohl T."/>
            <person name="Merkel B.J."/>
            <person name="Hornburger P."/>
            <person name="Mueller R.-W."/>
            <person name="Bruemmer F."/>
            <person name="Labrenz M."/>
            <person name="Spormann A.M."/>
            <person name="Op Den Camp H."/>
            <person name="Overmann J."/>
            <person name="Amann R."/>
            <person name="Jetten M.S.M."/>
            <person name="Mascher T."/>
            <person name="Medema M.H."/>
            <person name="Devos D.P."/>
            <person name="Kaster A.-K."/>
            <person name="Ovreas L."/>
            <person name="Rohde M."/>
            <person name="Galperin M.Y."/>
            <person name="Jogler C."/>
        </authorList>
    </citation>
    <scope>NUCLEOTIDE SEQUENCE [LARGE SCALE GENOMIC DNA]</scope>
    <source>
        <strain evidence="3 4">Poly41</strain>
    </source>
</reference>
<dbReference type="InterPro" id="IPR036388">
    <property type="entry name" value="WH-like_DNA-bd_sf"/>
</dbReference>
<comment type="caution">
    <text evidence="3">The sequence shown here is derived from an EMBL/GenBank/DDBJ whole genome shotgun (WGS) entry which is preliminary data.</text>
</comment>
<evidence type="ECO:0000313" key="3">
    <source>
        <dbReference type="EMBL" id="TWU42610.1"/>
    </source>
</evidence>